<name>A0A9P7ET24_9AGAM</name>
<dbReference type="OrthoDB" id="9991317at2759"/>
<sequence>MLAKTARLLKTQMRATLAHARFTEYMTGKTVSVERHCAVFQLVLGQCPIGHPVHAAARSRCNQSQLLSRQLAYQVHKYCNIEDASESHSSAHRNLNPRSYE</sequence>
<comment type="caution">
    <text evidence="1">The sequence shown here is derived from an EMBL/GenBank/DDBJ whole genome shotgun (WGS) entry which is preliminary data.</text>
</comment>
<accession>A0A9P7ET24</accession>
<proteinExistence type="predicted"/>
<evidence type="ECO:0000313" key="2">
    <source>
        <dbReference type="Proteomes" id="UP000823399"/>
    </source>
</evidence>
<keyword evidence="2" id="KW-1185">Reference proteome</keyword>
<dbReference type="Proteomes" id="UP000823399">
    <property type="component" value="Unassembled WGS sequence"/>
</dbReference>
<protein>
    <submittedName>
        <fullName evidence="1">Uncharacterized protein</fullName>
    </submittedName>
</protein>
<evidence type="ECO:0000313" key="1">
    <source>
        <dbReference type="EMBL" id="KAG2088654.1"/>
    </source>
</evidence>
<dbReference type="AlphaFoldDB" id="A0A9P7ET24"/>
<dbReference type="RefSeq" id="XP_041285602.1">
    <property type="nucleotide sequence ID" value="XM_041432616.1"/>
</dbReference>
<dbReference type="EMBL" id="JABBWM010000119">
    <property type="protein sequence ID" value="KAG2088654.1"/>
    <property type="molecule type" value="Genomic_DNA"/>
</dbReference>
<gene>
    <name evidence="1" type="ORF">F5147DRAFT_620836</name>
</gene>
<dbReference type="GeneID" id="64694875"/>
<reference evidence="1" key="1">
    <citation type="journal article" date="2020" name="New Phytol.">
        <title>Comparative genomics reveals dynamic genome evolution in host specialist ectomycorrhizal fungi.</title>
        <authorList>
            <person name="Lofgren L.A."/>
            <person name="Nguyen N.H."/>
            <person name="Vilgalys R."/>
            <person name="Ruytinx J."/>
            <person name="Liao H.L."/>
            <person name="Branco S."/>
            <person name="Kuo A."/>
            <person name="LaButti K."/>
            <person name="Lipzen A."/>
            <person name="Andreopoulos W."/>
            <person name="Pangilinan J."/>
            <person name="Riley R."/>
            <person name="Hundley H."/>
            <person name="Na H."/>
            <person name="Barry K."/>
            <person name="Grigoriev I.V."/>
            <person name="Stajich J.E."/>
            <person name="Kennedy P.G."/>
        </authorList>
    </citation>
    <scope>NUCLEOTIDE SEQUENCE</scope>
    <source>
        <strain evidence="1">FC423</strain>
    </source>
</reference>
<organism evidence="1 2">
    <name type="scientific">Suillus discolor</name>
    <dbReference type="NCBI Taxonomy" id="1912936"/>
    <lineage>
        <taxon>Eukaryota</taxon>
        <taxon>Fungi</taxon>
        <taxon>Dikarya</taxon>
        <taxon>Basidiomycota</taxon>
        <taxon>Agaricomycotina</taxon>
        <taxon>Agaricomycetes</taxon>
        <taxon>Agaricomycetidae</taxon>
        <taxon>Boletales</taxon>
        <taxon>Suillineae</taxon>
        <taxon>Suillaceae</taxon>
        <taxon>Suillus</taxon>
    </lineage>
</organism>